<protein>
    <submittedName>
        <fullName evidence="1">454_t:CDS:1</fullName>
    </submittedName>
</protein>
<organism evidence="1 2">
    <name type="scientific">Cetraspora pellucida</name>
    <dbReference type="NCBI Taxonomy" id="1433469"/>
    <lineage>
        <taxon>Eukaryota</taxon>
        <taxon>Fungi</taxon>
        <taxon>Fungi incertae sedis</taxon>
        <taxon>Mucoromycota</taxon>
        <taxon>Glomeromycotina</taxon>
        <taxon>Glomeromycetes</taxon>
        <taxon>Diversisporales</taxon>
        <taxon>Gigasporaceae</taxon>
        <taxon>Cetraspora</taxon>
    </lineage>
</organism>
<comment type="caution">
    <text evidence="1">The sequence shown here is derived from an EMBL/GenBank/DDBJ whole genome shotgun (WGS) entry which is preliminary data.</text>
</comment>
<accession>A0A9N9BXN3</accession>
<evidence type="ECO:0000313" key="2">
    <source>
        <dbReference type="Proteomes" id="UP000789759"/>
    </source>
</evidence>
<dbReference type="AlphaFoldDB" id="A0A9N9BXN3"/>
<evidence type="ECO:0000313" key="1">
    <source>
        <dbReference type="EMBL" id="CAG8583407.1"/>
    </source>
</evidence>
<dbReference type="EMBL" id="CAJVQA010003786">
    <property type="protein sequence ID" value="CAG8583407.1"/>
    <property type="molecule type" value="Genomic_DNA"/>
</dbReference>
<keyword evidence="2" id="KW-1185">Reference proteome</keyword>
<reference evidence="1" key="1">
    <citation type="submission" date="2021-06" db="EMBL/GenBank/DDBJ databases">
        <authorList>
            <person name="Kallberg Y."/>
            <person name="Tangrot J."/>
            <person name="Rosling A."/>
        </authorList>
    </citation>
    <scope>NUCLEOTIDE SEQUENCE</scope>
    <source>
        <strain evidence="1">FL966</strain>
    </source>
</reference>
<gene>
    <name evidence="1" type="ORF">CPELLU_LOCUS6200</name>
</gene>
<dbReference type="Proteomes" id="UP000789759">
    <property type="component" value="Unassembled WGS sequence"/>
</dbReference>
<sequence>MNLTRQLKPKLFELGFEGGELFKAIKLKPFELGFEAKVIEKTDLKIDLS</sequence>
<proteinExistence type="predicted"/>
<name>A0A9N9BXN3_9GLOM</name>